<feature type="region of interest" description="Disordered" evidence="1">
    <location>
        <begin position="73"/>
        <end position="108"/>
    </location>
</feature>
<feature type="domain" description="Inositol 1,4,5-trisphosphate/ryanodine receptor" evidence="2">
    <location>
        <begin position="8"/>
        <end position="229"/>
    </location>
</feature>
<evidence type="ECO:0000313" key="3">
    <source>
        <dbReference type="EMBL" id="KPA83981.1"/>
    </source>
</evidence>
<dbReference type="Pfam" id="PF08709">
    <property type="entry name" value="Ins145_P3_rec"/>
    <property type="match status" value="1"/>
</dbReference>
<feature type="compositionally biased region" description="Polar residues" evidence="1">
    <location>
        <begin position="404"/>
        <end position="413"/>
    </location>
</feature>
<dbReference type="EMBL" id="LGTL01000003">
    <property type="protein sequence ID" value="KPA83981.1"/>
    <property type="molecule type" value="Genomic_DNA"/>
</dbReference>
<feature type="region of interest" description="Disordered" evidence="1">
    <location>
        <begin position="386"/>
        <end position="431"/>
    </location>
</feature>
<comment type="caution">
    <text evidence="3">The sequence shown here is derived from an EMBL/GenBank/DDBJ whole genome shotgun (WGS) entry which is preliminary data.</text>
</comment>
<keyword evidence="4" id="KW-1185">Reference proteome</keyword>
<evidence type="ECO:0000256" key="1">
    <source>
        <dbReference type="SAM" id="MobiDB-lite"/>
    </source>
</evidence>
<dbReference type="InterPro" id="IPR014821">
    <property type="entry name" value="Ins145_P3_rcpt"/>
</dbReference>
<dbReference type="AlphaFoldDB" id="A0A0N0VGQ3"/>
<dbReference type="OrthoDB" id="278056at2759"/>
<name>A0A0N0VGQ3_LEPPY</name>
<dbReference type="GeneID" id="26902420"/>
<evidence type="ECO:0000313" key="4">
    <source>
        <dbReference type="Proteomes" id="UP000037923"/>
    </source>
</evidence>
<accession>A0A0N0VGQ3</accession>
<feature type="compositionally biased region" description="Gly residues" evidence="1">
    <location>
        <begin position="88"/>
        <end position="104"/>
    </location>
</feature>
<dbReference type="VEuPathDB" id="TriTrypDB:LpyrH10_03_2760"/>
<reference evidence="3 4" key="1">
    <citation type="submission" date="2015-07" db="EMBL/GenBank/DDBJ databases">
        <title>High-quality genome of monoxenous trypanosomatid Leptomonas pyrrhocoris.</title>
        <authorList>
            <person name="Flegontov P."/>
            <person name="Butenko A."/>
            <person name="Firsov S."/>
            <person name="Vlcek C."/>
            <person name="Logacheva M.D."/>
            <person name="Field M."/>
            <person name="Filatov D."/>
            <person name="Flegontova O."/>
            <person name="Gerasimov E."/>
            <person name="Jackson A.P."/>
            <person name="Kelly S."/>
            <person name="Opperdoes F."/>
            <person name="O'Reilly A."/>
            <person name="Votypka J."/>
            <person name="Yurchenko V."/>
            <person name="Lukes J."/>
        </authorList>
    </citation>
    <scope>NUCLEOTIDE SEQUENCE [LARGE SCALE GENOMIC DNA]</scope>
    <source>
        <strain evidence="3">H10</strain>
    </source>
</reference>
<feature type="compositionally biased region" description="Low complexity" evidence="1">
    <location>
        <begin position="77"/>
        <end position="87"/>
    </location>
</feature>
<sequence length="460" mass="47941">MDRAHQTVKFFGLVYFECKDGYLAASGLDGERLFLRTQHIVGDTADEVLRFFGFADVCVFRVVPTLSSRAATSSVKGASGASPSQSSRGGGSSRSNGDGGGIAAGGDKTDAAPACTSSGLGDSPFDPNKVADVMDMEDITYGKSLSLVHEASGLYVSVAQALPSENDPDCLSVVLVKPSAAMTPSCELSLVSRYKLHAEGDKLCRADSVLIRLDANPMFIHVSSSPMMEPSSGGNNDGDVELLHRTFRLGSSLSYASGSRTGPAGGVGGGGAAVAAASTTLPSQSSRLTLQGSFVLPVGNPAAAVPGRCSTAAAAEALTLEYLDEVNACEEGGVSFTLQRYDVGSDYADRQRAQLRITRPYIACGVPIALYHRERESFLMTSATQFPQSVEMEGEERGDDDPSRGNTNNATSSADDRLATPGSSLLSPTLHRTAVESAEEVDIGEDCAATVAKNAPARPR</sequence>
<gene>
    <name evidence="3" type="ORF">ABB37_02125</name>
</gene>
<dbReference type="Gene3D" id="2.80.10.50">
    <property type="match status" value="1"/>
</dbReference>
<protein>
    <recommendedName>
        <fullName evidence="2">Inositol 1,4,5-trisphosphate/ryanodine receptor domain-containing protein</fullName>
    </recommendedName>
</protein>
<proteinExistence type="predicted"/>
<evidence type="ECO:0000259" key="2">
    <source>
        <dbReference type="Pfam" id="PF08709"/>
    </source>
</evidence>
<dbReference type="RefSeq" id="XP_015662420.1">
    <property type="nucleotide sequence ID" value="XM_015798942.1"/>
</dbReference>
<dbReference type="Proteomes" id="UP000037923">
    <property type="component" value="Unassembled WGS sequence"/>
</dbReference>
<organism evidence="3 4">
    <name type="scientific">Leptomonas pyrrhocoris</name>
    <name type="common">Firebug parasite</name>
    <dbReference type="NCBI Taxonomy" id="157538"/>
    <lineage>
        <taxon>Eukaryota</taxon>
        <taxon>Discoba</taxon>
        <taxon>Euglenozoa</taxon>
        <taxon>Kinetoplastea</taxon>
        <taxon>Metakinetoplastina</taxon>
        <taxon>Trypanosomatida</taxon>
        <taxon>Trypanosomatidae</taxon>
        <taxon>Leishmaniinae</taxon>
        <taxon>Leptomonas</taxon>
    </lineage>
</organism>